<reference evidence="2 3" key="1">
    <citation type="submission" date="2021-07" db="EMBL/GenBank/DDBJ databases">
        <title>Paenibacillus radiodurans sp. nov., isolated from the southeastern edge of Tengger Desert.</title>
        <authorList>
            <person name="Zhang G."/>
        </authorList>
    </citation>
    <scope>NUCLEOTIDE SEQUENCE [LARGE SCALE GENOMIC DNA]</scope>
    <source>
        <strain evidence="2 3">CCM 7311</strain>
    </source>
</reference>
<dbReference type="EMBL" id="JAHZIK010000013">
    <property type="protein sequence ID" value="MBW7452704.1"/>
    <property type="molecule type" value="Genomic_DNA"/>
</dbReference>
<name>A0ABS7BVM3_9BACL</name>
<keyword evidence="1" id="KW-1133">Transmembrane helix</keyword>
<keyword evidence="1" id="KW-0472">Membrane</keyword>
<evidence type="ECO:0000313" key="3">
    <source>
        <dbReference type="Proteomes" id="UP001519887"/>
    </source>
</evidence>
<sequence>MRHFPGMTVYQALAGTGVVRFNNFGQIIFVSGIAIVGDIGTILRLNGRLIAESQLYLPIQSGDTVGLELILTGAGAVIPRSIQDAGTALPYNLQLENNYDLITDDSEDDL</sequence>
<organism evidence="2 3">
    <name type="scientific">Paenibacillus sepulcri</name>
    <dbReference type="NCBI Taxonomy" id="359917"/>
    <lineage>
        <taxon>Bacteria</taxon>
        <taxon>Bacillati</taxon>
        <taxon>Bacillota</taxon>
        <taxon>Bacilli</taxon>
        <taxon>Bacillales</taxon>
        <taxon>Paenibacillaceae</taxon>
        <taxon>Paenibacillus</taxon>
    </lineage>
</organism>
<gene>
    <name evidence="2" type="ORF">K0U00_01435</name>
</gene>
<protein>
    <submittedName>
        <fullName evidence="2">Uncharacterized protein</fullName>
    </submittedName>
</protein>
<feature type="transmembrane region" description="Helical" evidence="1">
    <location>
        <begin position="24"/>
        <end position="45"/>
    </location>
</feature>
<evidence type="ECO:0000256" key="1">
    <source>
        <dbReference type="SAM" id="Phobius"/>
    </source>
</evidence>
<keyword evidence="1" id="KW-0812">Transmembrane</keyword>
<proteinExistence type="predicted"/>
<dbReference type="Proteomes" id="UP001519887">
    <property type="component" value="Unassembled WGS sequence"/>
</dbReference>
<comment type="caution">
    <text evidence="2">The sequence shown here is derived from an EMBL/GenBank/DDBJ whole genome shotgun (WGS) entry which is preliminary data.</text>
</comment>
<keyword evidence="3" id="KW-1185">Reference proteome</keyword>
<evidence type="ECO:0000313" key="2">
    <source>
        <dbReference type="EMBL" id="MBW7452704.1"/>
    </source>
</evidence>
<accession>A0ABS7BVM3</accession>